<dbReference type="AlphaFoldDB" id="A0A518DEP4"/>
<evidence type="ECO:0000256" key="5">
    <source>
        <dbReference type="PIRNR" id="PIRNR000477"/>
    </source>
</evidence>
<dbReference type="GO" id="GO:0004731">
    <property type="term" value="F:purine-nucleoside phosphorylase activity"/>
    <property type="evidence" value="ECO:0007669"/>
    <property type="project" value="UniProtKB-EC"/>
</dbReference>
<name>A0A518DEP4_9BACT</name>
<dbReference type="OrthoDB" id="1523230at2"/>
<dbReference type="InterPro" id="IPR035994">
    <property type="entry name" value="Nucleoside_phosphorylase_sf"/>
</dbReference>
<dbReference type="NCBIfam" id="TIGR01700">
    <property type="entry name" value="PNPH"/>
    <property type="match status" value="1"/>
</dbReference>
<dbReference type="NCBIfam" id="NF006054">
    <property type="entry name" value="PRK08202.1"/>
    <property type="match status" value="1"/>
</dbReference>
<dbReference type="PANTHER" id="PTHR11904:SF9">
    <property type="entry name" value="PURINE NUCLEOSIDE PHOSPHORYLASE-RELATED"/>
    <property type="match status" value="1"/>
</dbReference>
<dbReference type="Proteomes" id="UP000317429">
    <property type="component" value="Chromosome"/>
</dbReference>
<keyword evidence="9" id="KW-1185">Reference proteome</keyword>
<reference evidence="8 9" key="1">
    <citation type="submission" date="2019-02" db="EMBL/GenBank/DDBJ databases">
        <title>Deep-cultivation of Planctomycetes and their phenomic and genomic characterization uncovers novel biology.</title>
        <authorList>
            <person name="Wiegand S."/>
            <person name="Jogler M."/>
            <person name="Boedeker C."/>
            <person name="Pinto D."/>
            <person name="Vollmers J."/>
            <person name="Rivas-Marin E."/>
            <person name="Kohn T."/>
            <person name="Peeters S.H."/>
            <person name="Heuer A."/>
            <person name="Rast P."/>
            <person name="Oberbeckmann S."/>
            <person name="Bunk B."/>
            <person name="Jeske O."/>
            <person name="Meyerdierks A."/>
            <person name="Storesund J.E."/>
            <person name="Kallscheuer N."/>
            <person name="Luecker S."/>
            <person name="Lage O.M."/>
            <person name="Pohl T."/>
            <person name="Merkel B.J."/>
            <person name="Hornburger P."/>
            <person name="Mueller R.-W."/>
            <person name="Bruemmer F."/>
            <person name="Labrenz M."/>
            <person name="Spormann A.M."/>
            <person name="Op den Camp H."/>
            <person name="Overmann J."/>
            <person name="Amann R."/>
            <person name="Jetten M.S.M."/>
            <person name="Mascher T."/>
            <person name="Medema M.H."/>
            <person name="Devos D.P."/>
            <person name="Kaster A.-K."/>
            <person name="Ovreas L."/>
            <person name="Rohde M."/>
            <person name="Galperin M.Y."/>
            <person name="Jogler C."/>
        </authorList>
    </citation>
    <scope>NUCLEOTIDE SEQUENCE [LARGE SCALE GENOMIC DNA]</scope>
    <source>
        <strain evidence="8 9">Pla175</strain>
    </source>
</reference>
<dbReference type="UniPathway" id="UPA00606"/>
<dbReference type="RefSeq" id="WP_145287487.1">
    <property type="nucleotide sequence ID" value="NZ_CP036291.1"/>
</dbReference>
<evidence type="ECO:0000313" key="8">
    <source>
        <dbReference type="EMBL" id="QDU89950.1"/>
    </source>
</evidence>
<dbReference type="Gene3D" id="3.40.50.1580">
    <property type="entry name" value="Nucleoside phosphorylase domain"/>
    <property type="match status" value="1"/>
</dbReference>
<dbReference type="GO" id="GO:0005737">
    <property type="term" value="C:cytoplasm"/>
    <property type="evidence" value="ECO:0007669"/>
    <property type="project" value="TreeGrafter"/>
</dbReference>
<evidence type="ECO:0000256" key="6">
    <source>
        <dbReference type="PIRSR" id="PIRSR000477-2"/>
    </source>
</evidence>
<comment type="similarity">
    <text evidence="2 5">Belongs to the PNP/MTAP phosphorylase family.</text>
</comment>
<feature type="binding site" evidence="6">
    <location>
        <position position="232"/>
    </location>
    <ligand>
        <name>a purine D-ribonucleoside</name>
        <dbReference type="ChEBI" id="CHEBI:142355"/>
    </ligand>
</feature>
<dbReference type="InterPro" id="IPR011268">
    <property type="entry name" value="Purine_phosphorylase"/>
</dbReference>
<dbReference type="CDD" id="cd09009">
    <property type="entry name" value="PNP-EcPNPII_like"/>
    <property type="match status" value="1"/>
</dbReference>
<accession>A0A518DEP4</accession>
<evidence type="ECO:0000256" key="3">
    <source>
        <dbReference type="ARBA" id="ARBA00022676"/>
    </source>
</evidence>
<feature type="binding site" evidence="6">
    <location>
        <position position="58"/>
    </location>
    <ligand>
        <name>phosphate</name>
        <dbReference type="ChEBI" id="CHEBI:43474"/>
    </ligand>
</feature>
<evidence type="ECO:0000313" key="9">
    <source>
        <dbReference type="Proteomes" id="UP000317429"/>
    </source>
</evidence>
<dbReference type="Pfam" id="PF01048">
    <property type="entry name" value="PNP_UDP_1"/>
    <property type="match status" value="1"/>
</dbReference>
<dbReference type="KEGG" id="pnd:Pla175_33470"/>
<keyword evidence="3 5" id="KW-0328">Glycosyltransferase</keyword>
<evidence type="ECO:0000256" key="2">
    <source>
        <dbReference type="ARBA" id="ARBA00006751"/>
    </source>
</evidence>
<proteinExistence type="inferred from homology"/>
<feature type="binding site" evidence="6">
    <location>
        <position position="27"/>
    </location>
    <ligand>
        <name>phosphate</name>
        <dbReference type="ChEBI" id="CHEBI:43474"/>
    </ligand>
</feature>
<feature type="binding site" evidence="6">
    <location>
        <position position="209"/>
    </location>
    <ligand>
        <name>phosphate</name>
        <dbReference type="ChEBI" id="CHEBI:43474"/>
    </ligand>
</feature>
<dbReference type="GO" id="GO:0009116">
    <property type="term" value="P:nucleoside metabolic process"/>
    <property type="evidence" value="ECO:0007669"/>
    <property type="project" value="InterPro"/>
</dbReference>
<evidence type="ECO:0000256" key="1">
    <source>
        <dbReference type="ARBA" id="ARBA00005058"/>
    </source>
</evidence>
<comment type="pathway">
    <text evidence="1 5">Purine metabolism; purine nucleoside salvage.</text>
</comment>
<feature type="binding site" evidence="6">
    <location>
        <position position="110"/>
    </location>
    <ligand>
        <name>phosphate</name>
        <dbReference type="ChEBI" id="CHEBI:43474"/>
    </ligand>
</feature>
<dbReference type="EC" id="2.4.2.1" evidence="5"/>
<comment type="function">
    <text evidence="5">The purine nucleoside phosphorylases catalyze the phosphorolytic breakdown of the N-glycosidic bond in the beta-(deoxy)ribonucleoside molecules, with the formation of the corresponding free purine bases and pentose-1-phosphate.</text>
</comment>
<organism evidence="8 9">
    <name type="scientific">Pirellulimonas nuda</name>
    <dbReference type="NCBI Taxonomy" id="2528009"/>
    <lineage>
        <taxon>Bacteria</taxon>
        <taxon>Pseudomonadati</taxon>
        <taxon>Planctomycetota</taxon>
        <taxon>Planctomycetia</taxon>
        <taxon>Pirellulales</taxon>
        <taxon>Lacipirellulaceae</taxon>
        <taxon>Pirellulimonas</taxon>
    </lineage>
</organism>
<feature type="domain" description="Nucleoside phosphorylase" evidence="7">
    <location>
        <begin position="21"/>
        <end position="266"/>
    </location>
</feature>
<dbReference type="NCBIfam" id="TIGR01697">
    <property type="entry name" value="PNPH-PUNA-XAPA"/>
    <property type="match status" value="1"/>
</dbReference>
<dbReference type="PIRSF" id="PIRSF000477">
    <property type="entry name" value="PurNPase"/>
    <property type="match status" value="1"/>
</dbReference>
<dbReference type="InterPro" id="IPR000845">
    <property type="entry name" value="Nucleoside_phosphorylase_d"/>
</dbReference>
<dbReference type="PANTHER" id="PTHR11904">
    <property type="entry name" value="METHYLTHIOADENOSINE/PURINE NUCLEOSIDE PHOSPHORYLASE"/>
    <property type="match status" value="1"/>
</dbReference>
<evidence type="ECO:0000256" key="4">
    <source>
        <dbReference type="ARBA" id="ARBA00022679"/>
    </source>
</evidence>
<dbReference type="InterPro" id="IPR011270">
    <property type="entry name" value="Pur_Nuc_Pase_Ino/Guo-sp"/>
</dbReference>
<feature type="binding site" evidence="6">
    <location>
        <begin position="78"/>
        <end position="80"/>
    </location>
    <ligand>
        <name>phosphate</name>
        <dbReference type="ChEBI" id="CHEBI:43474"/>
    </ligand>
</feature>
<evidence type="ECO:0000259" key="7">
    <source>
        <dbReference type="Pfam" id="PF01048"/>
    </source>
</evidence>
<dbReference type="EMBL" id="CP036291">
    <property type="protein sequence ID" value="QDU89950.1"/>
    <property type="molecule type" value="Genomic_DNA"/>
</dbReference>
<gene>
    <name evidence="8" type="primary">punA_1</name>
    <name evidence="8" type="ORF">Pla175_33470</name>
</gene>
<dbReference type="SUPFAM" id="SSF53167">
    <property type="entry name" value="Purine and uridine phosphorylases"/>
    <property type="match status" value="1"/>
</dbReference>
<protein>
    <recommendedName>
        <fullName evidence="5">Purine nucleoside phosphorylase</fullName>
        <ecNumber evidence="5">2.4.2.1</ecNumber>
    </recommendedName>
    <alternativeName>
        <fullName evidence="5">Inosine-guanosine phosphorylase</fullName>
    </alternativeName>
</protein>
<keyword evidence="4 5" id="KW-0808">Transferase</keyword>
<sequence>MNPLQHAFDAVRSRWPHEPDLGLILGSGLGAVADAIAEPVVVPYAEVPGFARSTAIGHAGRLICGWLGGKPVVAMQGRFHLYEGWPIEKVVLPVRLMHRLGAGTLVVTNAAGGVNPRYRVGDLMLIDDQINLKFRNPLVGENDESIGPRFPDMSAPYDKALIAAALRAAMTAGIPLQQGVYAGMLGPTYETRAEYRMVRQLGADAVGMSTVPEVIAAVHAGMRVLGLSVITNACSPDDLGETTGEQVADAAAAAAERVRAVILGVIATR</sequence>
<feature type="binding site" evidence="6">
    <location>
        <position position="190"/>
    </location>
    <ligand>
        <name>a purine D-ribonucleoside</name>
        <dbReference type="ChEBI" id="CHEBI:142355"/>
    </ligand>
</feature>